<evidence type="ECO:0000313" key="3">
    <source>
        <dbReference type="Proteomes" id="UP001219525"/>
    </source>
</evidence>
<dbReference type="EMBL" id="JARJCW010000007">
    <property type="protein sequence ID" value="KAJ7222483.1"/>
    <property type="molecule type" value="Genomic_DNA"/>
</dbReference>
<feature type="chain" id="PRO_5042028786" evidence="1">
    <location>
        <begin position="25"/>
        <end position="315"/>
    </location>
</feature>
<comment type="caution">
    <text evidence="2">The sequence shown here is derived from an EMBL/GenBank/DDBJ whole genome shotgun (WGS) entry which is preliminary data.</text>
</comment>
<evidence type="ECO:0000256" key="1">
    <source>
        <dbReference type="SAM" id="SignalP"/>
    </source>
</evidence>
<reference evidence="2" key="1">
    <citation type="submission" date="2023-03" db="EMBL/GenBank/DDBJ databases">
        <title>Massive genome expansion in bonnet fungi (Mycena s.s.) driven by repeated elements and novel gene families across ecological guilds.</title>
        <authorList>
            <consortium name="Lawrence Berkeley National Laboratory"/>
            <person name="Harder C.B."/>
            <person name="Miyauchi S."/>
            <person name="Viragh M."/>
            <person name="Kuo A."/>
            <person name="Thoen E."/>
            <person name="Andreopoulos B."/>
            <person name="Lu D."/>
            <person name="Skrede I."/>
            <person name="Drula E."/>
            <person name="Henrissat B."/>
            <person name="Morin E."/>
            <person name="Kohler A."/>
            <person name="Barry K."/>
            <person name="LaButti K."/>
            <person name="Morin E."/>
            <person name="Salamov A."/>
            <person name="Lipzen A."/>
            <person name="Mereny Z."/>
            <person name="Hegedus B."/>
            <person name="Baldrian P."/>
            <person name="Stursova M."/>
            <person name="Weitz H."/>
            <person name="Taylor A."/>
            <person name="Grigoriev I.V."/>
            <person name="Nagy L.G."/>
            <person name="Martin F."/>
            <person name="Kauserud H."/>
        </authorList>
    </citation>
    <scope>NUCLEOTIDE SEQUENCE</scope>
    <source>
        <strain evidence="2">9144</strain>
    </source>
</reference>
<feature type="signal peptide" evidence="1">
    <location>
        <begin position="1"/>
        <end position="24"/>
    </location>
</feature>
<evidence type="ECO:0000313" key="2">
    <source>
        <dbReference type="EMBL" id="KAJ7222483.1"/>
    </source>
</evidence>
<protein>
    <submittedName>
        <fullName evidence="2">Uncharacterized protein</fullName>
    </submittedName>
</protein>
<keyword evidence="1" id="KW-0732">Signal</keyword>
<organism evidence="2 3">
    <name type="scientific">Mycena pura</name>
    <dbReference type="NCBI Taxonomy" id="153505"/>
    <lineage>
        <taxon>Eukaryota</taxon>
        <taxon>Fungi</taxon>
        <taxon>Dikarya</taxon>
        <taxon>Basidiomycota</taxon>
        <taxon>Agaricomycotina</taxon>
        <taxon>Agaricomycetes</taxon>
        <taxon>Agaricomycetidae</taxon>
        <taxon>Agaricales</taxon>
        <taxon>Marasmiineae</taxon>
        <taxon>Mycenaceae</taxon>
        <taxon>Mycena</taxon>
    </lineage>
</organism>
<sequence length="315" mass="33859">MFFSLRALFQRALALVVLANVVHCQTQTVAQTGTYDPSPFNFIGTIDAMTLNNTVDPLAGGTITVNGFLITVPKNLLVTLPSITCAWSEMFDATGAPQLPLLGQVSWEATIWGNEVHGELIAGLVFIVQESVQFLQGFITAIDYTTGHFMVENTEVVLNDPLGRFGPVYTDNPLWTVDPDNPSVTAATGYPVCIPRNTTDPECPLTNRPKDSDGLYLTAFTMPDPALVTAGGLDPRIMVPLVVGDYVTYSGTKVPGDLLAIYFLQANLGIYTAPGTKPAYITCAAAQYAIVVPDPTVEVDETRSCSFAAFVLLQP</sequence>
<accession>A0AAD6YL00</accession>
<name>A0AAD6YL00_9AGAR</name>
<dbReference type="Proteomes" id="UP001219525">
    <property type="component" value="Unassembled WGS sequence"/>
</dbReference>
<keyword evidence="3" id="KW-1185">Reference proteome</keyword>
<gene>
    <name evidence="2" type="ORF">GGX14DRAFT_352823</name>
</gene>
<proteinExistence type="predicted"/>
<dbReference type="AlphaFoldDB" id="A0AAD6YL00"/>